<comment type="caution">
    <text evidence="17">The sequence shown here is derived from an EMBL/GenBank/DDBJ whole genome shotgun (WGS) entry which is preliminary data.</text>
</comment>
<sequence length="791" mass="85589">MSVRRFIAANSRDAMRQVRAALGEDALILANRRVDAGVEILALAEEPGPADALPVERQAAPREPQAGAASSAARAYLPERQASQSPPVPSRPAPVASVTPAAAQPAPAGNQDQGPPGDFAAFSARLLDEMQDLRMLIADRQARQEPAAGEADKEDNRHRLNCRLQNAGFGNALARELLDALPGELVHGDPSGAAAWLHRQLGGRLEVLEDEAGLLDQGGVFALLGPTGIGKTTTTAKLAARYVMRHGAGGVALITTDSYRVGAHEQLRIYARLLGVEVHALADDAPLGELLAQLDDKRLVIIDTVGMSQRDQRLVGQVAMLGESSQNAPRPVRRLLLLNAASHGETLDEVVETYQRASLAAGAPLYGAILTKVDEAPRLGAVLDIAIRHGLRLHYVSQGQQVPEDLQLADRQALVDQALAVGDDSAFSGDPLEWQRTSSPRRWKSLSRGLFSQGRNLATLFARLREHVGGFAQLESAWPWLGYPLQAQQQQLPRLHAAWRGDGGESAAFGSEPSHGLLWPRSAAVKGSDWYLPAVPLNSEGLAQTLPWATHHQPAGESQKLHFAARLGLHMQWLPRCPVAATRHELDVAGVRWVATTQANTRVSVDGVRHKLAALAAHATPEASRTCRYRGRSVRLKSARLAVALDSPDSLTAWFVNLSDPDSGRSLAHRYWLMPSGDAANGLAAFAAQLAHEELPLLARRAWQWLAPSQAMRVDDELRVWIATALASLAIRLDQEQADWAVDVRGQLLSMLGSGRKRSAQALLEALWYLFTARDALLQVSGQRRDDRTQP</sequence>
<feature type="region of interest" description="Disordered" evidence="14">
    <location>
        <begin position="79"/>
        <end position="120"/>
    </location>
</feature>
<reference evidence="18" key="1">
    <citation type="journal article" date="2019" name="Int. J. Syst. Evol. Microbiol.">
        <title>The Global Catalogue of Microorganisms (GCM) 10K type strain sequencing project: providing services to taxonomists for standard genome sequencing and annotation.</title>
        <authorList>
            <consortium name="The Broad Institute Genomics Platform"/>
            <consortium name="The Broad Institute Genome Sequencing Center for Infectious Disease"/>
            <person name="Wu L."/>
            <person name="Ma J."/>
        </authorList>
    </citation>
    <scope>NUCLEOTIDE SEQUENCE [LARGE SCALE GENOMIC DNA]</scope>
    <source>
        <strain evidence="18">JCM 18472</strain>
    </source>
</reference>
<keyword evidence="7" id="KW-1005">Bacterial flagellum biogenesis</keyword>
<feature type="compositionally biased region" description="Low complexity" evidence="14">
    <location>
        <begin position="93"/>
        <end position="108"/>
    </location>
</feature>
<comment type="subcellular location">
    <subcellularLocation>
        <location evidence="1">Cell membrane</location>
        <topology evidence="1">Peripheral membrane protein</topology>
        <orientation evidence="1">Cytoplasmic side</orientation>
    </subcellularLocation>
</comment>
<dbReference type="SMART" id="SM00382">
    <property type="entry name" value="AAA"/>
    <property type="match status" value="1"/>
</dbReference>
<keyword evidence="18" id="KW-1185">Reference proteome</keyword>
<evidence type="ECO:0000259" key="15">
    <source>
        <dbReference type="SMART" id="SM00382"/>
    </source>
</evidence>
<evidence type="ECO:0000256" key="2">
    <source>
        <dbReference type="ARBA" id="ARBA00008531"/>
    </source>
</evidence>
<evidence type="ECO:0000256" key="12">
    <source>
        <dbReference type="ARBA" id="ARBA00025337"/>
    </source>
</evidence>
<evidence type="ECO:0000256" key="7">
    <source>
        <dbReference type="ARBA" id="ARBA00022795"/>
    </source>
</evidence>
<dbReference type="InterPro" id="IPR020006">
    <property type="entry name" value="FlhF"/>
</dbReference>
<evidence type="ECO:0000313" key="18">
    <source>
        <dbReference type="Proteomes" id="UP001500074"/>
    </source>
</evidence>
<keyword evidence="8" id="KW-0653">Protein transport</keyword>
<accession>A0ABP9RDQ6</accession>
<dbReference type="Proteomes" id="UP001500074">
    <property type="component" value="Unassembled WGS sequence"/>
</dbReference>
<evidence type="ECO:0000256" key="13">
    <source>
        <dbReference type="NCBIfam" id="TIGR03499"/>
    </source>
</evidence>
<keyword evidence="10" id="KW-0472">Membrane</keyword>
<keyword evidence="9" id="KW-0342">GTP-binding</keyword>
<keyword evidence="6" id="KW-0547">Nucleotide-binding</keyword>
<dbReference type="InterPro" id="IPR027417">
    <property type="entry name" value="P-loop_NTPase"/>
</dbReference>
<organism evidence="17 18">
    <name type="scientific">Modicisalibacter zincidurans</name>
    <dbReference type="NCBI Taxonomy" id="1178777"/>
    <lineage>
        <taxon>Bacteria</taxon>
        <taxon>Pseudomonadati</taxon>
        <taxon>Pseudomonadota</taxon>
        <taxon>Gammaproteobacteria</taxon>
        <taxon>Oceanospirillales</taxon>
        <taxon>Halomonadaceae</taxon>
        <taxon>Modicisalibacter</taxon>
    </lineage>
</organism>
<dbReference type="EMBL" id="BAABKI010000018">
    <property type="protein sequence ID" value="GAA5175086.1"/>
    <property type="molecule type" value="Genomic_DNA"/>
</dbReference>
<dbReference type="Pfam" id="PF00448">
    <property type="entry name" value="SRP54"/>
    <property type="match status" value="1"/>
</dbReference>
<protein>
    <recommendedName>
        <fullName evidence="3 13">Flagellar biosynthesis protein FlhF</fullName>
    </recommendedName>
</protein>
<evidence type="ECO:0000256" key="11">
    <source>
        <dbReference type="ARBA" id="ARBA00023225"/>
    </source>
</evidence>
<dbReference type="Gene3D" id="3.40.50.300">
    <property type="entry name" value="P-loop containing nucleotide triphosphate hydrolases"/>
    <property type="match status" value="1"/>
</dbReference>
<dbReference type="CDD" id="cd17873">
    <property type="entry name" value="FlhF"/>
    <property type="match status" value="1"/>
</dbReference>
<feature type="domain" description="SRP54-type proteins GTP-binding" evidence="16">
    <location>
        <begin position="218"/>
        <end position="420"/>
    </location>
</feature>
<evidence type="ECO:0000256" key="6">
    <source>
        <dbReference type="ARBA" id="ARBA00022741"/>
    </source>
</evidence>
<keyword evidence="11" id="KW-1006">Bacterial flagellum protein export</keyword>
<evidence type="ECO:0000256" key="14">
    <source>
        <dbReference type="SAM" id="MobiDB-lite"/>
    </source>
</evidence>
<evidence type="ECO:0000256" key="1">
    <source>
        <dbReference type="ARBA" id="ARBA00004413"/>
    </source>
</evidence>
<evidence type="ECO:0000256" key="10">
    <source>
        <dbReference type="ARBA" id="ARBA00023136"/>
    </source>
</evidence>
<dbReference type="RefSeq" id="WP_031383217.1">
    <property type="nucleotide sequence ID" value="NZ_BAABKI010000018.1"/>
</dbReference>
<keyword evidence="4" id="KW-0813">Transport</keyword>
<dbReference type="SMART" id="SM00962">
    <property type="entry name" value="SRP54"/>
    <property type="match status" value="1"/>
</dbReference>
<evidence type="ECO:0000256" key="3">
    <source>
        <dbReference type="ARBA" id="ARBA00014919"/>
    </source>
</evidence>
<name>A0ABP9RDQ6_9GAMM</name>
<evidence type="ECO:0000313" key="17">
    <source>
        <dbReference type="EMBL" id="GAA5175086.1"/>
    </source>
</evidence>
<dbReference type="SUPFAM" id="SSF52540">
    <property type="entry name" value="P-loop containing nucleoside triphosphate hydrolases"/>
    <property type="match status" value="1"/>
</dbReference>
<evidence type="ECO:0000256" key="4">
    <source>
        <dbReference type="ARBA" id="ARBA00022448"/>
    </source>
</evidence>
<proteinExistence type="inferred from homology"/>
<comment type="similarity">
    <text evidence="2">Belongs to the GTP-binding SRP family.</text>
</comment>
<evidence type="ECO:0000256" key="9">
    <source>
        <dbReference type="ARBA" id="ARBA00023134"/>
    </source>
</evidence>
<dbReference type="InterPro" id="IPR000897">
    <property type="entry name" value="SRP54_GTPase_dom"/>
</dbReference>
<comment type="function">
    <text evidence="12">Necessary for flagellar biosynthesis. May be involved in translocation of the flagellum.</text>
</comment>
<dbReference type="PANTHER" id="PTHR43134:SF3">
    <property type="entry name" value="FLAGELLAR BIOSYNTHESIS PROTEIN FLHF"/>
    <property type="match status" value="1"/>
</dbReference>
<feature type="domain" description="AAA+ ATPase" evidence="15">
    <location>
        <begin position="217"/>
        <end position="419"/>
    </location>
</feature>
<dbReference type="NCBIfam" id="TIGR03499">
    <property type="entry name" value="FlhF"/>
    <property type="match status" value="1"/>
</dbReference>
<dbReference type="InterPro" id="IPR003593">
    <property type="entry name" value="AAA+_ATPase"/>
</dbReference>
<evidence type="ECO:0000256" key="5">
    <source>
        <dbReference type="ARBA" id="ARBA00022475"/>
    </source>
</evidence>
<dbReference type="InterPro" id="IPR047040">
    <property type="entry name" value="FlhF__GTPase_dom"/>
</dbReference>
<evidence type="ECO:0000259" key="16">
    <source>
        <dbReference type="SMART" id="SM00962"/>
    </source>
</evidence>
<keyword evidence="5" id="KW-1003">Cell membrane</keyword>
<evidence type="ECO:0000256" key="8">
    <source>
        <dbReference type="ARBA" id="ARBA00022927"/>
    </source>
</evidence>
<gene>
    <name evidence="17" type="ORF">GCM10023342_17620</name>
</gene>
<dbReference type="PANTHER" id="PTHR43134">
    <property type="entry name" value="SIGNAL RECOGNITION PARTICLE RECEPTOR SUBUNIT ALPHA"/>
    <property type="match status" value="1"/>
</dbReference>